<evidence type="ECO:0000313" key="7">
    <source>
        <dbReference type="Proteomes" id="UP000007879"/>
    </source>
</evidence>
<dbReference type="GO" id="GO:0004305">
    <property type="term" value="F:ethanolamine kinase activity"/>
    <property type="evidence" value="ECO:0007669"/>
    <property type="project" value="UniProtKB-EC"/>
</dbReference>
<evidence type="ECO:0000256" key="5">
    <source>
        <dbReference type="ARBA" id="ARBA00038874"/>
    </source>
</evidence>
<dbReference type="EnsemblMetazoa" id="XM_011412218.2">
    <property type="protein sequence ID" value="XP_011410520.1"/>
    <property type="gene ID" value="LOC105316920"/>
</dbReference>
<evidence type="ECO:0000256" key="2">
    <source>
        <dbReference type="ARBA" id="ARBA00023264"/>
    </source>
</evidence>
<keyword evidence="2" id="KW-1208">Phospholipid metabolism</keyword>
<dbReference type="GO" id="GO:0005737">
    <property type="term" value="C:cytoplasm"/>
    <property type="evidence" value="ECO:0007669"/>
    <property type="project" value="TreeGrafter"/>
</dbReference>
<dbReference type="Gene3D" id="3.90.1200.10">
    <property type="match status" value="1"/>
</dbReference>
<dbReference type="OrthoDB" id="10267235at2759"/>
<dbReference type="InParanoid" id="A0A1X7VEJ7"/>
<dbReference type="PANTHER" id="PTHR22603">
    <property type="entry name" value="CHOLINE/ETHANOALAMINE KINASE"/>
    <property type="match status" value="1"/>
</dbReference>
<reference evidence="7" key="1">
    <citation type="journal article" date="2010" name="Nature">
        <title>The Amphimedon queenslandica genome and the evolution of animal complexity.</title>
        <authorList>
            <person name="Srivastava M."/>
            <person name="Simakov O."/>
            <person name="Chapman J."/>
            <person name="Fahey B."/>
            <person name="Gauthier M.E."/>
            <person name="Mitros T."/>
            <person name="Richards G.S."/>
            <person name="Conaco C."/>
            <person name="Dacre M."/>
            <person name="Hellsten U."/>
            <person name="Larroux C."/>
            <person name="Putnam N.H."/>
            <person name="Stanke M."/>
            <person name="Adamska M."/>
            <person name="Darling A."/>
            <person name="Degnan S.M."/>
            <person name="Oakley T.H."/>
            <person name="Plachetzki D.C."/>
            <person name="Zhai Y."/>
            <person name="Adamski M."/>
            <person name="Calcino A."/>
            <person name="Cummins S.F."/>
            <person name="Goodstein D.M."/>
            <person name="Harris C."/>
            <person name="Jackson D.J."/>
            <person name="Leys S.P."/>
            <person name="Shu S."/>
            <person name="Woodcroft B.J."/>
            <person name="Vervoort M."/>
            <person name="Kosik K.S."/>
            <person name="Manning G."/>
            <person name="Degnan B.M."/>
            <person name="Rokhsar D.S."/>
        </authorList>
    </citation>
    <scope>NUCLEOTIDE SEQUENCE [LARGE SCALE GENOMIC DNA]</scope>
</reference>
<evidence type="ECO:0000256" key="3">
    <source>
        <dbReference type="ARBA" id="ARBA00037883"/>
    </source>
</evidence>
<evidence type="ECO:0000256" key="4">
    <source>
        <dbReference type="ARBA" id="ARBA00038211"/>
    </source>
</evidence>
<organism evidence="6">
    <name type="scientific">Amphimedon queenslandica</name>
    <name type="common">Sponge</name>
    <dbReference type="NCBI Taxonomy" id="400682"/>
    <lineage>
        <taxon>Eukaryota</taxon>
        <taxon>Metazoa</taxon>
        <taxon>Porifera</taxon>
        <taxon>Demospongiae</taxon>
        <taxon>Heteroscleromorpha</taxon>
        <taxon>Haplosclerida</taxon>
        <taxon>Niphatidae</taxon>
        <taxon>Amphimedon</taxon>
    </lineage>
</organism>
<dbReference type="GO" id="GO:0006646">
    <property type="term" value="P:phosphatidylethanolamine biosynthetic process"/>
    <property type="evidence" value="ECO:0007669"/>
    <property type="project" value="TreeGrafter"/>
</dbReference>
<proteinExistence type="inferred from homology"/>
<comment type="similarity">
    <text evidence="4">Belongs to the choline/ethanolamine kinase family.</text>
</comment>
<evidence type="ECO:0000256" key="1">
    <source>
        <dbReference type="ARBA" id="ARBA00023209"/>
    </source>
</evidence>
<dbReference type="STRING" id="400682.A0A1X7VEJ7"/>
<reference evidence="6" key="2">
    <citation type="submission" date="2017-05" db="UniProtKB">
        <authorList>
            <consortium name="EnsemblMetazoa"/>
        </authorList>
    </citation>
    <scope>IDENTIFICATION</scope>
</reference>
<evidence type="ECO:0000313" key="6">
    <source>
        <dbReference type="EnsemblMetazoa" id="Aqu2.1.38428_001"/>
    </source>
</evidence>
<comment type="pathway">
    <text evidence="3">Phospholipid metabolism; phosphatidylethanolamine biosynthesis; phosphatidylethanolamine from ethanolamine: step 1/3.</text>
</comment>
<dbReference type="AlphaFoldDB" id="A0A1X7VEJ7"/>
<dbReference type="Pfam" id="PF01633">
    <property type="entry name" value="Choline_kinase"/>
    <property type="match status" value="1"/>
</dbReference>
<dbReference type="PANTHER" id="PTHR22603:SF66">
    <property type="entry name" value="ETHANOLAMINE KINASE"/>
    <property type="match status" value="1"/>
</dbReference>
<dbReference type="OMA" id="PMIWTKT"/>
<dbReference type="EC" id="2.7.1.82" evidence="5"/>
<dbReference type="Gene3D" id="3.30.200.20">
    <property type="entry name" value="Phosphorylase Kinase, domain 1"/>
    <property type="match status" value="1"/>
</dbReference>
<dbReference type="Proteomes" id="UP000007879">
    <property type="component" value="Unassembled WGS sequence"/>
</dbReference>
<accession>A0A1X7VEJ7</accession>
<keyword evidence="7" id="KW-1185">Reference proteome</keyword>
<keyword evidence="1" id="KW-0443">Lipid metabolism</keyword>
<keyword evidence="1" id="KW-0444">Lipid biosynthesis</keyword>
<keyword evidence="1" id="KW-0594">Phospholipid biosynthesis</keyword>
<sequence>MEEKVEECLSWKYLPLKLELQDITKTFIEVIMPVIKPSWSTEHLQTLHCCQDLGVSNDLLICFYQEGSNKEEPGNVVVLRVNGGHTHLFIDREQEAITLQVAHKLTGQNPPLYLQLTNGLCYGYVPGRPLDGSDIINQHIMRSTASAIAQFHTLMKLPSRFHGDTSIIPSTYKKYYHLIPTRFHDDETNEKVFATFESKESLKREMKEMVRVMNTFKSPLAYCHNDLQYGNIIYNKRTGNCILIDHEYGGVNYTCCDLGDFFGEMAGLNMPDYSKYPNEVTQKWFIRMYLEERNKHKGMLHEGVNEEEVCQLYCESNKGCLVMHLLWVLWSLVQAHLTGLTGFDYLEYARLRYAHYKELKKRMNGTLTIK</sequence>
<dbReference type="eggNOG" id="KOG4720">
    <property type="taxonomic scope" value="Eukaryota"/>
</dbReference>
<dbReference type="InterPro" id="IPR011009">
    <property type="entry name" value="Kinase-like_dom_sf"/>
</dbReference>
<dbReference type="SUPFAM" id="SSF56112">
    <property type="entry name" value="Protein kinase-like (PK-like)"/>
    <property type="match status" value="1"/>
</dbReference>
<gene>
    <name evidence="6" type="primary">105316920</name>
</gene>
<name>A0A1X7VEJ7_AMPQE</name>
<dbReference type="KEGG" id="aqu:105316920"/>
<dbReference type="EnsemblMetazoa" id="Aqu2.1.38428_001">
    <property type="protein sequence ID" value="Aqu2.1.38428_001"/>
    <property type="gene ID" value="Aqu2.1.38428"/>
</dbReference>
<protein>
    <recommendedName>
        <fullName evidence="5">ethanolamine kinase</fullName>
        <ecNumber evidence="5">2.7.1.82</ecNumber>
    </recommendedName>
</protein>